<evidence type="ECO:0000313" key="1">
    <source>
        <dbReference type="EMBL" id="KAK8579889.1"/>
    </source>
</evidence>
<sequence>MGCFPTVSPALMHSLEAISNDEEIQAALLDMAPLKAPGDGQSASLWDDIWIPALGPLHDHVIDPQMHFLLPRFNDLMLPSWDLPLLADIFPASVIPHFFNIRCPQPGDVADTCCWRWDQQFSVGSAYAKLMANRWNIPHPFWKKVWSLAVL</sequence>
<dbReference type="EMBL" id="JBBPBM010000006">
    <property type="protein sequence ID" value="KAK8579889.1"/>
    <property type="molecule type" value="Genomic_DNA"/>
</dbReference>
<keyword evidence="2" id="KW-1185">Reference proteome</keyword>
<evidence type="ECO:0000313" key="2">
    <source>
        <dbReference type="Proteomes" id="UP001472677"/>
    </source>
</evidence>
<dbReference type="Proteomes" id="UP001472677">
    <property type="component" value="Unassembled WGS sequence"/>
</dbReference>
<reference evidence="1 2" key="1">
    <citation type="journal article" date="2024" name="G3 (Bethesda)">
        <title>Genome assembly of Hibiscus sabdariffa L. provides insights into metabolisms of medicinal natural products.</title>
        <authorList>
            <person name="Kim T."/>
        </authorList>
    </citation>
    <scope>NUCLEOTIDE SEQUENCE [LARGE SCALE GENOMIC DNA]</scope>
    <source>
        <strain evidence="1">TK-2024</strain>
        <tissue evidence="1">Old leaves</tissue>
    </source>
</reference>
<protein>
    <submittedName>
        <fullName evidence="1">Uncharacterized protein</fullName>
    </submittedName>
</protein>
<name>A0ABR2FG22_9ROSI</name>
<gene>
    <name evidence="1" type="ORF">V6N12_070192</name>
</gene>
<accession>A0ABR2FG22</accession>
<proteinExistence type="predicted"/>
<organism evidence="1 2">
    <name type="scientific">Hibiscus sabdariffa</name>
    <name type="common">roselle</name>
    <dbReference type="NCBI Taxonomy" id="183260"/>
    <lineage>
        <taxon>Eukaryota</taxon>
        <taxon>Viridiplantae</taxon>
        <taxon>Streptophyta</taxon>
        <taxon>Embryophyta</taxon>
        <taxon>Tracheophyta</taxon>
        <taxon>Spermatophyta</taxon>
        <taxon>Magnoliopsida</taxon>
        <taxon>eudicotyledons</taxon>
        <taxon>Gunneridae</taxon>
        <taxon>Pentapetalae</taxon>
        <taxon>rosids</taxon>
        <taxon>malvids</taxon>
        <taxon>Malvales</taxon>
        <taxon>Malvaceae</taxon>
        <taxon>Malvoideae</taxon>
        <taxon>Hibiscus</taxon>
    </lineage>
</organism>
<comment type="caution">
    <text evidence="1">The sequence shown here is derived from an EMBL/GenBank/DDBJ whole genome shotgun (WGS) entry which is preliminary data.</text>
</comment>